<keyword evidence="6" id="KW-0498">Mitosis</keyword>
<dbReference type="Gene3D" id="3.30.70.1620">
    <property type="match status" value="1"/>
</dbReference>
<feature type="coiled-coil region" evidence="10">
    <location>
        <begin position="675"/>
        <end position="850"/>
    </location>
</feature>
<protein>
    <submittedName>
        <fullName evidence="14">Structural maintenance of chromosomes protein 1A-like</fullName>
    </submittedName>
</protein>
<accession>A0ABM1EHT7</accession>
<feature type="coiled-coil region" evidence="10">
    <location>
        <begin position="949"/>
        <end position="990"/>
    </location>
</feature>
<dbReference type="Pfam" id="PF06470">
    <property type="entry name" value="SMC_hinge"/>
    <property type="match status" value="1"/>
</dbReference>
<evidence type="ECO:0000256" key="8">
    <source>
        <dbReference type="ARBA" id="ARBA00023242"/>
    </source>
</evidence>
<evidence type="ECO:0000313" key="13">
    <source>
        <dbReference type="Proteomes" id="UP000695022"/>
    </source>
</evidence>
<proteinExistence type="inferred from homology"/>
<keyword evidence="4" id="KW-0158">Chromosome</keyword>
<dbReference type="SUPFAM" id="SSF75553">
    <property type="entry name" value="Smc hinge domain"/>
    <property type="match status" value="1"/>
</dbReference>
<sequence length="1155" mass="133690">MGHLKYIEVDNFKSYKGTQKIGPFRRFTAVIGPNGSGKSNLMDAISFVLGERTSNLRVKKLSDLIHGAPVGQAVANRASVTAVYGDDDGVETQFCRVIHTSSSEYKIDNKVVSAAEYQIALEKIGISIKAKNFLVYQGAVEQIAMKNPKERTQLFEQISRSGELSQEYERLKAEMGKAEEDTQFNYHKKKGIAAERKEAKLEKDEAEKYERLRTQLTEKQLQLQLFKLFYNEQYIDHYQEELLTKSKEMEKISAKKERVEEQIKEKKKDHGRLTRELAKIEQQIRESEVELNKKRPLYIKAKEKTAHTQKKLEAAKKSLRAAEKAKETHEQEIKELEKELEEVEKKKLDYEEQVQEESQSQGRDMTLEDSQVADYNRLKEEAGMRAARYHQELESVNREQKTDQDKLDNEIRVVQPSACAGGLKEAGAIEKFTALFPGVYGRLLDMCQPSHKRYQIAVTKVLGKNMDAIICDTEKTARDCIQYMKEQRAEPETFLPLDFIEVRPVNEKLREIREPRNVKLVIDIMQYDPPQIKKALLFACGNALVCETTEDARKMCFSSRERHKAVALDGTLFQKSGIISGGASDLKAKARRWDEKQVNHLKARKDKLTEDLKEAMKKKRKESELSTIQSQIRGLETRLKYSITDRDNTQRKHIANNDKEIERLRNEMVTFEPRVQQIEERMAEREEKMAVVKDRMNRVEDEVFADFCQSIGVENIRQYEEKELRVQQERAKKRLEFENQRSRLMNQLEYERSRDTMENVTRWQKNVEADEKELEKLRKDEAKHMKLIDELMKKLEAHKASKITKKSEVDDKEGEANDIRKQQQVVQKEITALQKQITNMDNKLEQRRQERHSQLLMCKMEDINLPMKSGSMDDIGGDGQSQTDTPSSQGSESQKQMLEKMKQIVLDYGQLDDNHKDLESSDEVKKMTEKLHKEVTDMNVHMQRIQAPNMKAMEKLEGVKEKFQESAEEFENARKRAKKAKQSFERLRKDRSDRFNECFEHVSNKIDDVYKLLSKNQSAQAFLGPENPEEPYLDGINYNCVAPGKRFRPMDNLSGGEKTVAALALLFAIHSFKPAPFFVLDEVDAALDNTNIGKVAEFIKDESERAFQCIVISLKEEFYNRADALIGIYPEVMGDCIVSRCLTLDLTDYIDAPSQ</sequence>
<dbReference type="PANTHER" id="PTHR18937">
    <property type="entry name" value="STRUCTURAL MAINTENANCE OF CHROMOSOMES SMC FAMILY MEMBER"/>
    <property type="match status" value="1"/>
</dbReference>
<dbReference type="Gene3D" id="1.20.1060.20">
    <property type="match status" value="1"/>
</dbReference>
<name>A0ABM1EHT7_PRICU</name>
<dbReference type="CDD" id="cd03275">
    <property type="entry name" value="ABC_SMC1_euk"/>
    <property type="match status" value="1"/>
</dbReference>
<dbReference type="InterPro" id="IPR024704">
    <property type="entry name" value="SMC"/>
</dbReference>
<feature type="region of interest" description="Disordered" evidence="11">
    <location>
        <begin position="866"/>
        <end position="897"/>
    </location>
</feature>
<evidence type="ECO:0000256" key="1">
    <source>
        <dbReference type="ARBA" id="ARBA00004123"/>
    </source>
</evidence>
<feature type="coiled-coil region" evidence="10">
    <location>
        <begin position="598"/>
        <end position="638"/>
    </location>
</feature>
<keyword evidence="7 10" id="KW-0175">Coiled coil</keyword>
<dbReference type="InterPro" id="IPR028468">
    <property type="entry name" value="Smc1_ABC"/>
</dbReference>
<comment type="similarity">
    <text evidence="3">Belongs to the SMC family. SMC1 subfamily.</text>
</comment>
<dbReference type="Gene3D" id="3.40.50.300">
    <property type="entry name" value="P-loop containing nucleotide triphosphate hydrolases"/>
    <property type="match status" value="2"/>
</dbReference>
<evidence type="ECO:0000256" key="2">
    <source>
        <dbReference type="ARBA" id="ARBA00004286"/>
    </source>
</evidence>
<dbReference type="InterPro" id="IPR036277">
    <property type="entry name" value="SMC_hinge_sf"/>
</dbReference>
<comment type="subcellular location">
    <subcellularLocation>
        <location evidence="2">Chromosome</location>
    </subcellularLocation>
    <subcellularLocation>
        <location evidence="1">Nucleus</location>
    </subcellularLocation>
</comment>
<dbReference type="SMART" id="SM00968">
    <property type="entry name" value="SMC_hinge"/>
    <property type="match status" value="1"/>
</dbReference>
<organism evidence="13 14">
    <name type="scientific">Priapulus caudatus</name>
    <name type="common">Priapulid worm</name>
    <dbReference type="NCBI Taxonomy" id="37621"/>
    <lineage>
        <taxon>Eukaryota</taxon>
        <taxon>Metazoa</taxon>
        <taxon>Ecdysozoa</taxon>
        <taxon>Scalidophora</taxon>
        <taxon>Priapulida</taxon>
        <taxon>Priapulimorpha</taxon>
        <taxon>Priapulimorphida</taxon>
        <taxon>Priapulidae</taxon>
        <taxon>Priapulus</taxon>
    </lineage>
</organism>
<dbReference type="InterPro" id="IPR010935">
    <property type="entry name" value="SMC_hinge"/>
</dbReference>
<feature type="compositionally biased region" description="Polar residues" evidence="11">
    <location>
        <begin position="880"/>
        <end position="896"/>
    </location>
</feature>
<evidence type="ECO:0000256" key="5">
    <source>
        <dbReference type="ARBA" id="ARBA00022618"/>
    </source>
</evidence>
<evidence type="ECO:0000256" key="11">
    <source>
        <dbReference type="SAM" id="MobiDB-lite"/>
    </source>
</evidence>
<gene>
    <name evidence="14" type="primary">LOC106812403</name>
</gene>
<evidence type="ECO:0000256" key="7">
    <source>
        <dbReference type="ARBA" id="ARBA00023054"/>
    </source>
</evidence>
<dbReference type="RefSeq" id="XP_014671758.1">
    <property type="nucleotide sequence ID" value="XM_014816272.1"/>
</dbReference>
<feature type="domain" description="SMC hinge" evidence="12">
    <location>
        <begin position="437"/>
        <end position="556"/>
    </location>
</feature>
<dbReference type="InterPro" id="IPR003395">
    <property type="entry name" value="RecF/RecN/SMC_N"/>
</dbReference>
<dbReference type="PROSITE" id="PS50096">
    <property type="entry name" value="IQ"/>
    <property type="match status" value="1"/>
</dbReference>
<keyword evidence="13" id="KW-1185">Reference proteome</keyword>
<dbReference type="GeneID" id="106812403"/>
<dbReference type="Proteomes" id="UP000695022">
    <property type="component" value="Unplaced"/>
</dbReference>
<evidence type="ECO:0000256" key="6">
    <source>
        <dbReference type="ARBA" id="ARBA00022776"/>
    </source>
</evidence>
<dbReference type="SUPFAM" id="SSF52540">
    <property type="entry name" value="P-loop containing nucleoside triphosphate hydrolases"/>
    <property type="match status" value="1"/>
</dbReference>
<evidence type="ECO:0000256" key="10">
    <source>
        <dbReference type="SAM" id="Coils"/>
    </source>
</evidence>
<keyword evidence="9" id="KW-0131">Cell cycle</keyword>
<evidence type="ECO:0000256" key="4">
    <source>
        <dbReference type="ARBA" id="ARBA00022454"/>
    </source>
</evidence>
<evidence type="ECO:0000256" key="9">
    <source>
        <dbReference type="ARBA" id="ARBA00023306"/>
    </source>
</evidence>
<evidence type="ECO:0000313" key="14">
    <source>
        <dbReference type="RefSeq" id="XP_014671758.1"/>
    </source>
</evidence>
<keyword evidence="5" id="KW-0132">Cell division</keyword>
<dbReference type="Pfam" id="PF02463">
    <property type="entry name" value="SMC_N"/>
    <property type="match status" value="1"/>
</dbReference>
<feature type="region of interest" description="Disordered" evidence="11">
    <location>
        <begin position="304"/>
        <end position="332"/>
    </location>
</feature>
<evidence type="ECO:0000259" key="12">
    <source>
        <dbReference type="SMART" id="SM00968"/>
    </source>
</evidence>
<dbReference type="InterPro" id="IPR027417">
    <property type="entry name" value="P-loop_NTPase"/>
</dbReference>
<evidence type="ECO:0000256" key="3">
    <source>
        <dbReference type="ARBA" id="ARBA00005597"/>
    </source>
</evidence>
<reference evidence="14" key="1">
    <citation type="submission" date="2025-08" db="UniProtKB">
        <authorList>
            <consortium name="RefSeq"/>
        </authorList>
    </citation>
    <scope>IDENTIFICATION</scope>
</reference>
<keyword evidence="8" id="KW-0539">Nucleus</keyword>
<dbReference type="PIRSF" id="PIRSF005719">
    <property type="entry name" value="SMC"/>
    <property type="match status" value="1"/>
</dbReference>
<dbReference type="PANTHER" id="PTHR18937:SF12">
    <property type="entry name" value="STRUCTURAL MAINTENANCE OF CHROMOSOMES PROTEIN"/>
    <property type="match status" value="1"/>
</dbReference>